<evidence type="ECO:0000256" key="1">
    <source>
        <dbReference type="SAM" id="MobiDB-lite"/>
    </source>
</evidence>
<proteinExistence type="predicted"/>
<dbReference type="KEGG" id="nei:BG910_05675"/>
<evidence type="ECO:0000313" key="3">
    <source>
        <dbReference type="EMBL" id="ASK27295.1"/>
    </source>
</evidence>
<sequence length="72" mass="6991">MKISSSLIALAGLLALAGCQQEAVSGKPAVEAASHADKSAEGKCGEGKCGASHSKNAKSAEGKCGEGKCGSK</sequence>
<accession>A0A220S280</accession>
<organism evidence="3 4">
    <name type="scientific">Neisseria chenwenguii</name>
    <dbReference type="NCBI Taxonomy" id="1853278"/>
    <lineage>
        <taxon>Bacteria</taxon>
        <taxon>Pseudomonadati</taxon>
        <taxon>Pseudomonadota</taxon>
        <taxon>Betaproteobacteria</taxon>
        <taxon>Neisseriales</taxon>
        <taxon>Neisseriaceae</taxon>
        <taxon>Neisseria</taxon>
    </lineage>
</organism>
<evidence type="ECO:0000256" key="2">
    <source>
        <dbReference type="SAM" id="SignalP"/>
    </source>
</evidence>
<feature type="compositionally biased region" description="Basic and acidic residues" evidence="1">
    <location>
        <begin position="35"/>
        <end position="46"/>
    </location>
</feature>
<evidence type="ECO:0000313" key="4">
    <source>
        <dbReference type="Proteomes" id="UP000198238"/>
    </source>
</evidence>
<protein>
    <submittedName>
        <fullName evidence="3">Uncharacterized protein</fullName>
    </submittedName>
</protein>
<dbReference type="Proteomes" id="UP000198238">
    <property type="component" value="Chromosome"/>
</dbReference>
<dbReference type="PROSITE" id="PS51257">
    <property type="entry name" value="PROKAR_LIPOPROTEIN"/>
    <property type="match status" value="1"/>
</dbReference>
<dbReference type="RefSeq" id="WP_089036005.1">
    <property type="nucleotide sequence ID" value="NZ_CP022278.1"/>
</dbReference>
<name>A0A220S280_9NEIS</name>
<feature type="region of interest" description="Disordered" evidence="1">
    <location>
        <begin position="35"/>
        <end position="72"/>
    </location>
</feature>
<feature type="signal peptide" evidence="2">
    <location>
        <begin position="1"/>
        <end position="17"/>
    </location>
</feature>
<feature type="chain" id="PRO_5043747223" evidence="2">
    <location>
        <begin position="18"/>
        <end position="72"/>
    </location>
</feature>
<gene>
    <name evidence="3" type="ORF">BG910_05675</name>
</gene>
<keyword evidence="2" id="KW-0732">Signal</keyword>
<reference evidence="3 4" key="1">
    <citation type="submission" date="2017-06" db="EMBL/GenBank/DDBJ databases">
        <title>Neisseria chenwenguii sp. nov., isolated from the intestinal contents of Tibetan Plateau Pika in Yushu, Qinghai Province, China.</title>
        <authorList>
            <person name="Zhang G."/>
        </authorList>
    </citation>
    <scope>NUCLEOTIDE SEQUENCE [LARGE SCALE GENOMIC DNA]</scope>
    <source>
        <strain evidence="3 4">10023</strain>
    </source>
</reference>
<dbReference type="EMBL" id="CP022278">
    <property type="protein sequence ID" value="ASK27295.1"/>
    <property type="molecule type" value="Genomic_DNA"/>
</dbReference>
<keyword evidence="4" id="KW-1185">Reference proteome</keyword>
<dbReference type="AlphaFoldDB" id="A0A220S280"/>